<dbReference type="AlphaFoldDB" id="A0A562RDH0"/>
<keyword evidence="2" id="KW-0472">Membrane</keyword>
<keyword evidence="5" id="KW-1185">Reference proteome</keyword>
<dbReference type="InterPro" id="IPR036779">
    <property type="entry name" value="LysM_dom_sf"/>
</dbReference>
<evidence type="ECO:0000256" key="2">
    <source>
        <dbReference type="SAM" id="Phobius"/>
    </source>
</evidence>
<dbReference type="EMBL" id="VLLC01000027">
    <property type="protein sequence ID" value="TWI66963.1"/>
    <property type="molecule type" value="Genomic_DNA"/>
</dbReference>
<dbReference type="RefSeq" id="WP_144686102.1">
    <property type="nucleotide sequence ID" value="NZ_VLLC01000027.1"/>
</dbReference>
<dbReference type="SUPFAM" id="SSF54106">
    <property type="entry name" value="LysM domain"/>
    <property type="match status" value="1"/>
</dbReference>
<organism evidence="4 5">
    <name type="scientific">Desulfobotulus alkaliphilus</name>
    <dbReference type="NCBI Taxonomy" id="622671"/>
    <lineage>
        <taxon>Bacteria</taxon>
        <taxon>Pseudomonadati</taxon>
        <taxon>Thermodesulfobacteriota</taxon>
        <taxon>Desulfobacteria</taxon>
        <taxon>Desulfobacterales</taxon>
        <taxon>Desulfobacteraceae</taxon>
        <taxon>Desulfobotulus</taxon>
    </lineage>
</organism>
<dbReference type="InterPro" id="IPR018392">
    <property type="entry name" value="LysM"/>
</dbReference>
<dbReference type="PANTHER" id="PTHR33734:SF22">
    <property type="entry name" value="MEMBRANE-BOUND LYTIC MUREIN TRANSGLYCOSYLASE D"/>
    <property type="match status" value="1"/>
</dbReference>
<gene>
    <name evidence="4" type="ORF">LZ24_02798</name>
</gene>
<feature type="region of interest" description="Disordered" evidence="1">
    <location>
        <begin position="141"/>
        <end position="189"/>
    </location>
</feature>
<keyword evidence="2" id="KW-0812">Transmembrane</keyword>
<accession>A0A562RDH0</accession>
<feature type="region of interest" description="Disordered" evidence="1">
    <location>
        <begin position="1"/>
        <end position="22"/>
    </location>
</feature>
<evidence type="ECO:0000259" key="3">
    <source>
        <dbReference type="PROSITE" id="PS51782"/>
    </source>
</evidence>
<dbReference type="SMART" id="SM00257">
    <property type="entry name" value="LysM"/>
    <property type="match status" value="1"/>
</dbReference>
<dbReference type="Gene3D" id="3.10.350.10">
    <property type="entry name" value="LysM domain"/>
    <property type="match status" value="1"/>
</dbReference>
<feature type="domain" description="LysM" evidence="3">
    <location>
        <begin position="185"/>
        <end position="229"/>
    </location>
</feature>
<reference evidence="4 5" key="1">
    <citation type="submission" date="2019-07" db="EMBL/GenBank/DDBJ databases">
        <title>Genome sequencing of 100 strains of the haloalkaliphilic chemolithoautotrophic sulfur-oxidizing bacterium Thioalkalivibrio.</title>
        <authorList>
            <person name="Muyzer G."/>
        </authorList>
    </citation>
    <scope>NUCLEOTIDE SEQUENCE [LARGE SCALE GENOMIC DNA]</scope>
    <source>
        <strain evidence="4 5">ASO4-4</strain>
    </source>
</reference>
<dbReference type="Proteomes" id="UP000318307">
    <property type="component" value="Unassembled WGS sequence"/>
</dbReference>
<dbReference type="OrthoDB" id="5418483at2"/>
<feature type="region of interest" description="Disordered" evidence="1">
    <location>
        <begin position="210"/>
        <end position="231"/>
    </location>
</feature>
<dbReference type="CDD" id="cd00118">
    <property type="entry name" value="LysM"/>
    <property type="match status" value="1"/>
</dbReference>
<proteinExistence type="predicted"/>
<sequence length="231" mass="24843">MDPKIRSNLEAGGHEEPGFGPPAGKKTWYRSVEMPFVWLGAGLVAVLVLFLLFFPGRSDEPVFPSAGGAGAEYAEISDRLDRLASAMESLRMQRMFSESGVPDQEELVAAIRKLNADLSLQIAALSKKMDGLQAAVEERNRTLAPAPPKAAEATGEDATVKTRRSSTPKTEPASPAAPPPSGRGLEYSVQRGDTLFSIARKHGVSLGSLLEANRMKQSDPIHPGQRLKIPE</sequence>
<dbReference type="PANTHER" id="PTHR33734">
    <property type="entry name" value="LYSM DOMAIN-CONTAINING GPI-ANCHORED PROTEIN 2"/>
    <property type="match status" value="1"/>
</dbReference>
<keyword evidence="2" id="KW-1133">Transmembrane helix</keyword>
<feature type="transmembrane region" description="Helical" evidence="2">
    <location>
        <begin position="36"/>
        <end position="54"/>
    </location>
</feature>
<dbReference type="PROSITE" id="PS51782">
    <property type="entry name" value="LYSM"/>
    <property type="match status" value="1"/>
</dbReference>
<comment type="caution">
    <text evidence="4">The sequence shown here is derived from an EMBL/GenBank/DDBJ whole genome shotgun (WGS) entry which is preliminary data.</text>
</comment>
<evidence type="ECO:0000256" key="1">
    <source>
        <dbReference type="SAM" id="MobiDB-lite"/>
    </source>
</evidence>
<protein>
    <submittedName>
        <fullName evidence="4">LysM domain-containing protein</fullName>
    </submittedName>
</protein>
<name>A0A562RDH0_9BACT</name>
<dbReference type="Pfam" id="PF01476">
    <property type="entry name" value="LysM"/>
    <property type="match status" value="1"/>
</dbReference>
<evidence type="ECO:0000313" key="5">
    <source>
        <dbReference type="Proteomes" id="UP000318307"/>
    </source>
</evidence>
<feature type="compositionally biased region" description="Basic and acidic residues" evidence="1">
    <location>
        <begin position="1"/>
        <end position="17"/>
    </location>
</feature>
<evidence type="ECO:0000313" key="4">
    <source>
        <dbReference type="EMBL" id="TWI66963.1"/>
    </source>
</evidence>